<proteinExistence type="predicted"/>
<dbReference type="Proteomes" id="UP000240568">
    <property type="component" value="Segment"/>
</dbReference>
<evidence type="ECO:0000313" key="2">
    <source>
        <dbReference type="Proteomes" id="UP000240568"/>
    </source>
</evidence>
<evidence type="ECO:0000313" key="1">
    <source>
        <dbReference type="EMBL" id="ARW58827.1"/>
    </source>
</evidence>
<name>A0A2H4IB97_9CAUD</name>
<protein>
    <submittedName>
        <fullName evidence="1">Uncharacterized protein</fullName>
    </submittedName>
</protein>
<organism evidence="1 2">
    <name type="scientific">Erwinia phage vB_EamM_Y3</name>
    <dbReference type="NCBI Taxonomy" id="1983553"/>
    <lineage>
        <taxon>Viruses</taxon>
        <taxon>Duplodnaviria</taxon>
        <taxon>Heunggongvirae</taxon>
        <taxon>Uroviricota</taxon>
        <taxon>Caudoviricetes</taxon>
        <taxon>Sasquatchvirus</taxon>
        <taxon>Sasquatchvirus Y3</taxon>
    </lineage>
</organism>
<dbReference type="EMBL" id="KY984068">
    <property type="protein sequence ID" value="ARW58827.1"/>
    <property type="molecule type" value="Genomic_DNA"/>
</dbReference>
<gene>
    <name evidence="1" type="ORF">Y3_187</name>
</gene>
<accession>A0A2H4IB97</accession>
<keyword evidence="2" id="KW-1185">Reference proteome</keyword>
<reference evidence="1 2" key="1">
    <citation type="submission" date="2017-04" db="EMBL/GenBank/DDBJ databases">
        <authorList>
            <person name="Afonso C.L."/>
            <person name="Miller P.J."/>
            <person name="Scott M.A."/>
            <person name="Spackman E."/>
            <person name="Goraichik I."/>
            <person name="Dimitrov K.M."/>
            <person name="Suarez D.L."/>
            <person name="Swayne D.E."/>
        </authorList>
    </citation>
    <scope>NUCLEOTIDE SEQUENCE [LARGE SCALE GENOMIC DNA]</scope>
</reference>
<sequence length="331" mass="34789">MSLIRLKLDGSNIVSESAAKTPAHIFAQVSGATTLVIDKSHKATVAAALSAAKKAKKLAAGALKAKIDSTTAHSQASRAEGAAKTKLVTKYKTLKTKASADAKAAKELLRTAAASLRKAGLSSLSLALPASVITLTTGPGRSLRTVNAAQVDQVRIKGKKGTFKPKFGDVAKILASSGKKPSHAESVRIGKKKIEAKIAAKRKGAVTGAHTPAKAKELEAQRNNRFGKTMKPGGAERRAAALAEQKKENAKNLKGLKEFIGGDFKASSLKNMSYGPTDKKGGITLYDIKNDKTIHLNAAAAKKHNIDVEELEGLLETKGIHYDSSLKQGKK</sequence>